<evidence type="ECO:0000313" key="2">
    <source>
        <dbReference type="Proteomes" id="UP000789390"/>
    </source>
</evidence>
<proteinExistence type="predicted"/>
<name>A0A8J2WMB2_9CRUS</name>
<protein>
    <submittedName>
        <fullName evidence="1">Uncharacterized protein</fullName>
    </submittedName>
</protein>
<organism evidence="1 2">
    <name type="scientific">Daphnia galeata</name>
    <dbReference type="NCBI Taxonomy" id="27404"/>
    <lineage>
        <taxon>Eukaryota</taxon>
        <taxon>Metazoa</taxon>
        <taxon>Ecdysozoa</taxon>
        <taxon>Arthropoda</taxon>
        <taxon>Crustacea</taxon>
        <taxon>Branchiopoda</taxon>
        <taxon>Diplostraca</taxon>
        <taxon>Cladocera</taxon>
        <taxon>Anomopoda</taxon>
        <taxon>Daphniidae</taxon>
        <taxon>Daphnia</taxon>
    </lineage>
</organism>
<dbReference type="PANTHER" id="PTHR36649:SF28">
    <property type="entry name" value="UBIQUITIN-LIKE DOMAIN-CONTAINING PROTEIN"/>
    <property type="match status" value="1"/>
</dbReference>
<dbReference type="PANTHER" id="PTHR36649">
    <property type="entry name" value="UBIQUITIN-LIKE DOMAIN-CONTAINING PROTEIN"/>
    <property type="match status" value="1"/>
</dbReference>
<sequence length="98" mass="11048">MAKGKIPGIYSTPDIKVALKYSESFTKDGKTYKIVMQNRVNPQNVRKFSKAQTGVGEYWLSPSEDDIRPYGFCIRETNSSIVPTNNNQPDSYYGCSLL</sequence>
<reference evidence="1" key="1">
    <citation type="submission" date="2021-11" db="EMBL/GenBank/DDBJ databases">
        <authorList>
            <person name="Schell T."/>
        </authorList>
    </citation>
    <scope>NUCLEOTIDE SEQUENCE</scope>
    <source>
        <strain evidence="1">M5</strain>
    </source>
</reference>
<accession>A0A8J2WMB2</accession>
<dbReference type="EMBL" id="CAKKLH010000299">
    <property type="protein sequence ID" value="CAH0110092.1"/>
    <property type="molecule type" value="Genomic_DNA"/>
</dbReference>
<dbReference type="Proteomes" id="UP000789390">
    <property type="component" value="Unassembled WGS sequence"/>
</dbReference>
<comment type="caution">
    <text evidence="1">The sequence shown here is derived from an EMBL/GenBank/DDBJ whole genome shotgun (WGS) entry which is preliminary data.</text>
</comment>
<gene>
    <name evidence="1" type="ORF">DGAL_LOCUS13592</name>
</gene>
<dbReference type="OrthoDB" id="428577at2759"/>
<keyword evidence="2" id="KW-1185">Reference proteome</keyword>
<dbReference type="AlphaFoldDB" id="A0A8J2WMB2"/>
<evidence type="ECO:0000313" key="1">
    <source>
        <dbReference type="EMBL" id="CAH0110092.1"/>
    </source>
</evidence>